<gene>
    <name evidence="3" type="ORF">GPM918_LOCUS27079</name>
    <name evidence="4" type="ORF">SRO942_LOCUS27347</name>
</gene>
<dbReference type="AlphaFoldDB" id="A0A815BIU5"/>
<feature type="region of interest" description="Disordered" evidence="1">
    <location>
        <begin position="86"/>
        <end position="128"/>
    </location>
</feature>
<evidence type="ECO:0000256" key="1">
    <source>
        <dbReference type="SAM" id="MobiDB-lite"/>
    </source>
</evidence>
<dbReference type="Proteomes" id="UP000681722">
    <property type="component" value="Unassembled WGS sequence"/>
</dbReference>
<feature type="compositionally biased region" description="Polar residues" evidence="1">
    <location>
        <begin position="86"/>
        <end position="98"/>
    </location>
</feature>
<keyword evidence="5" id="KW-1185">Reference proteome</keyword>
<dbReference type="OrthoDB" id="6158056at2759"/>
<evidence type="ECO:0000313" key="5">
    <source>
        <dbReference type="Proteomes" id="UP000663829"/>
    </source>
</evidence>
<dbReference type="Gene3D" id="3.30.420.10">
    <property type="entry name" value="Ribonuclease H-like superfamily/Ribonuclease H"/>
    <property type="match status" value="1"/>
</dbReference>
<reference evidence="3" key="1">
    <citation type="submission" date="2021-02" db="EMBL/GenBank/DDBJ databases">
        <authorList>
            <person name="Nowell W R."/>
        </authorList>
    </citation>
    <scope>NUCLEOTIDE SEQUENCE</scope>
</reference>
<feature type="domain" description="Integrase catalytic" evidence="2">
    <location>
        <begin position="213"/>
        <end position="347"/>
    </location>
</feature>
<comment type="caution">
    <text evidence="3">The sequence shown here is derived from an EMBL/GenBank/DDBJ whole genome shotgun (WGS) entry which is preliminary data.</text>
</comment>
<accession>A0A815BIU5</accession>
<name>A0A815BIU5_9BILA</name>
<dbReference type="Proteomes" id="UP000663829">
    <property type="component" value="Unassembled WGS sequence"/>
</dbReference>
<dbReference type="InterPro" id="IPR050951">
    <property type="entry name" value="Retrovirus_Pol_polyprotein"/>
</dbReference>
<feature type="compositionally biased region" description="Acidic residues" evidence="1">
    <location>
        <begin position="108"/>
        <end position="126"/>
    </location>
</feature>
<dbReference type="EMBL" id="CAJNOQ010011205">
    <property type="protein sequence ID" value="CAF1270937.1"/>
    <property type="molecule type" value="Genomic_DNA"/>
</dbReference>
<dbReference type="EMBL" id="CAJOBC010023354">
    <property type="protein sequence ID" value="CAF4059034.1"/>
    <property type="molecule type" value="Genomic_DNA"/>
</dbReference>
<dbReference type="InterPro" id="IPR036397">
    <property type="entry name" value="RNaseH_sf"/>
</dbReference>
<dbReference type="GO" id="GO:0003676">
    <property type="term" value="F:nucleic acid binding"/>
    <property type="evidence" value="ECO:0007669"/>
    <property type="project" value="InterPro"/>
</dbReference>
<dbReference type="GO" id="GO:0015074">
    <property type="term" value="P:DNA integration"/>
    <property type="evidence" value="ECO:0007669"/>
    <property type="project" value="InterPro"/>
</dbReference>
<sequence>MTDHCPLCEMMNKNVKNVRVDRIANLIQEYDIEQVIHIKGRENCLADYLSRYPGVEDDKLNDIEYGLEIMTLRKRTNVQYNENNYDFNSDPGSSSLQLKTARETNSELTEENVENFDNESDDEGEEPIPQIIPKNFSSNHFDITILKTEQQHDPAIQQIIQNLNNHPDSTMKDGIIYKLLNRIHNTGTKTQIVYLPTSMIKPLLYAVRNDSMTGVPPPDGLFQLIGTDLCGPFKRTPRENQYALVLTDHFTRHVTALALPDCTAQTTASTLFNDYFCKFGISLVILSDQGPHFQNMLMQNISKLIGYNHIYSTPYHPQTNGIVERFNATFVPQLAKLQDSEDNNWDE</sequence>
<evidence type="ECO:0000313" key="3">
    <source>
        <dbReference type="EMBL" id="CAF1270937.1"/>
    </source>
</evidence>
<protein>
    <recommendedName>
        <fullName evidence="2">Integrase catalytic domain-containing protein</fullName>
    </recommendedName>
</protein>
<dbReference type="InterPro" id="IPR001584">
    <property type="entry name" value="Integrase_cat-core"/>
</dbReference>
<evidence type="ECO:0000313" key="4">
    <source>
        <dbReference type="EMBL" id="CAF4059034.1"/>
    </source>
</evidence>
<dbReference type="Pfam" id="PF00665">
    <property type="entry name" value="rve"/>
    <property type="match status" value="1"/>
</dbReference>
<dbReference type="SUPFAM" id="SSF53098">
    <property type="entry name" value="Ribonuclease H-like"/>
    <property type="match status" value="1"/>
</dbReference>
<evidence type="ECO:0000259" key="2">
    <source>
        <dbReference type="PROSITE" id="PS50994"/>
    </source>
</evidence>
<organism evidence="3 5">
    <name type="scientific">Didymodactylos carnosus</name>
    <dbReference type="NCBI Taxonomy" id="1234261"/>
    <lineage>
        <taxon>Eukaryota</taxon>
        <taxon>Metazoa</taxon>
        <taxon>Spiralia</taxon>
        <taxon>Gnathifera</taxon>
        <taxon>Rotifera</taxon>
        <taxon>Eurotatoria</taxon>
        <taxon>Bdelloidea</taxon>
        <taxon>Philodinida</taxon>
        <taxon>Philodinidae</taxon>
        <taxon>Didymodactylos</taxon>
    </lineage>
</organism>
<proteinExistence type="predicted"/>
<dbReference type="InterPro" id="IPR012337">
    <property type="entry name" value="RNaseH-like_sf"/>
</dbReference>
<dbReference type="PANTHER" id="PTHR37984:SF15">
    <property type="entry name" value="INTEGRASE CATALYTIC DOMAIN-CONTAINING PROTEIN"/>
    <property type="match status" value="1"/>
</dbReference>
<dbReference type="PROSITE" id="PS50994">
    <property type="entry name" value="INTEGRASE"/>
    <property type="match status" value="1"/>
</dbReference>
<dbReference type="PANTHER" id="PTHR37984">
    <property type="entry name" value="PROTEIN CBG26694"/>
    <property type="match status" value="1"/>
</dbReference>